<evidence type="ECO:0000256" key="2">
    <source>
        <dbReference type="ARBA" id="ARBA00012438"/>
    </source>
</evidence>
<evidence type="ECO:0000313" key="9">
    <source>
        <dbReference type="EMBL" id="QDZ02247.1"/>
    </source>
</evidence>
<keyword evidence="6 9" id="KW-0418">Kinase</keyword>
<dbReference type="InterPro" id="IPR011102">
    <property type="entry name" value="Sig_transdc_His_kinase_HWE"/>
</dbReference>
<keyword evidence="5" id="KW-0547">Nucleotide-binding</keyword>
<dbReference type="AlphaFoldDB" id="A0A5B8L2N6"/>
<dbReference type="OrthoDB" id="9816309at2"/>
<protein>
    <recommendedName>
        <fullName evidence="2">histidine kinase</fullName>
        <ecNumber evidence="2">2.7.13.3</ecNumber>
    </recommendedName>
</protein>
<dbReference type="PANTHER" id="PTHR41523:SF7">
    <property type="entry name" value="HISTIDINE KINASE"/>
    <property type="match status" value="1"/>
</dbReference>
<dbReference type="GO" id="GO:0005524">
    <property type="term" value="F:ATP binding"/>
    <property type="evidence" value="ECO:0007669"/>
    <property type="project" value="UniProtKB-KW"/>
</dbReference>
<evidence type="ECO:0000256" key="5">
    <source>
        <dbReference type="ARBA" id="ARBA00022741"/>
    </source>
</evidence>
<reference evidence="9" key="1">
    <citation type="submission" date="2020-04" db="EMBL/GenBank/DDBJ databases">
        <title>Nitratireductor sp. nov. isolated from mangrove soil.</title>
        <authorList>
            <person name="Ye Y."/>
        </authorList>
    </citation>
    <scope>NUCLEOTIDE SEQUENCE</scope>
    <source>
        <strain evidence="9">SY7</strain>
    </source>
</reference>
<keyword evidence="4" id="KW-0808">Transferase</keyword>
<dbReference type="Proteomes" id="UP000321389">
    <property type="component" value="Chromosome"/>
</dbReference>
<keyword evidence="3" id="KW-0597">Phosphoprotein</keyword>
<sequence>MSWERRGQNSEQFRKQLAFALLRSGICLTLQNEEGEYLLIANLPDCWSLPDVEPTDASLFGEALAGRLSDVKTRVVDSGGSERVHADLPDGRYFELAVEAPELGDGFCILTTIVELTEERRRERVLKNLLREVSHRSKNLLAIIQSIASQTARSSTSLGSFLPKFHGRLHSLSQSQDLITDSSWRGARFRDLARQQCAKYFGELEDRVVIAGDNPMLSPNQAMHVGLALHELIVNAVAASRPYGGVPDVSIRCDVKGEDHGASASIAWSERRDAGVAPGAGGDQDDHFGGVVLKRVAPSALNGHASYVVDEEKISYSLTFPLTTED</sequence>
<dbReference type="GO" id="GO:0004673">
    <property type="term" value="F:protein histidine kinase activity"/>
    <property type="evidence" value="ECO:0007669"/>
    <property type="project" value="UniProtKB-EC"/>
</dbReference>
<dbReference type="EMBL" id="CP042301">
    <property type="protein sequence ID" value="QDZ02247.1"/>
    <property type="molecule type" value="Genomic_DNA"/>
</dbReference>
<dbReference type="EC" id="2.7.13.3" evidence="2"/>
<feature type="domain" description="Signal transduction histidine kinase HWE region" evidence="8">
    <location>
        <begin position="132"/>
        <end position="214"/>
    </location>
</feature>
<evidence type="ECO:0000256" key="3">
    <source>
        <dbReference type="ARBA" id="ARBA00022553"/>
    </source>
</evidence>
<evidence type="ECO:0000256" key="4">
    <source>
        <dbReference type="ARBA" id="ARBA00022679"/>
    </source>
</evidence>
<evidence type="ECO:0000313" key="10">
    <source>
        <dbReference type="Proteomes" id="UP000321389"/>
    </source>
</evidence>
<evidence type="ECO:0000256" key="6">
    <source>
        <dbReference type="ARBA" id="ARBA00022777"/>
    </source>
</evidence>
<evidence type="ECO:0000256" key="7">
    <source>
        <dbReference type="ARBA" id="ARBA00022840"/>
    </source>
</evidence>
<dbReference type="RefSeq" id="WP_146300886.1">
    <property type="nucleotide sequence ID" value="NZ_CP042301.2"/>
</dbReference>
<comment type="catalytic activity">
    <reaction evidence="1">
        <text>ATP + protein L-histidine = ADP + protein N-phospho-L-histidine.</text>
        <dbReference type="EC" id="2.7.13.3"/>
    </reaction>
</comment>
<evidence type="ECO:0000259" key="8">
    <source>
        <dbReference type="SMART" id="SM00911"/>
    </source>
</evidence>
<evidence type="ECO:0000256" key="1">
    <source>
        <dbReference type="ARBA" id="ARBA00000085"/>
    </source>
</evidence>
<dbReference type="Pfam" id="PF07536">
    <property type="entry name" value="HWE_HK"/>
    <property type="match status" value="1"/>
</dbReference>
<accession>A0A5B8L2N6</accession>
<keyword evidence="10" id="KW-1185">Reference proteome</keyword>
<organism evidence="9 10">
    <name type="scientific">Nitratireductor mangrovi</name>
    <dbReference type="NCBI Taxonomy" id="2599600"/>
    <lineage>
        <taxon>Bacteria</taxon>
        <taxon>Pseudomonadati</taxon>
        <taxon>Pseudomonadota</taxon>
        <taxon>Alphaproteobacteria</taxon>
        <taxon>Hyphomicrobiales</taxon>
        <taxon>Phyllobacteriaceae</taxon>
        <taxon>Nitratireductor</taxon>
    </lineage>
</organism>
<proteinExistence type="predicted"/>
<gene>
    <name evidence="9" type="ORF">FQ775_18695</name>
</gene>
<dbReference type="KEGG" id="niy:FQ775_18695"/>
<dbReference type="SMART" id="SM00911">
    <property type="entry name" value="HWE_HK"/>
    <property type="match status" value="1"/>
</dbReference>
<dbReference type="PANTHER" id="PTHR41523">
    <property type="entry name" value="TWO-COMPONENT SYSTEM SENSOR PROTEIN"/>
    <property type="match status" value="1"/>
</dbReference>
<name>A0A5B8L2N6_9HYPH</name>
<keyword evidence="7" id="KW-0067">ATP-binding</keyword>